<evidence type="ECO:0000259" key="3">
    <source>
        <dbReference type="Pfam" id="PF02608"/>
    </source>
</evidence>
<evidence type="ECO:0000313" key="4">
    <source>
        <dbReference type="EMBL" id="SEF82873.1"/>
    </source>
</evidence>
<dbReference type="Gene3D" id="3.40.50.2300">
    <property type="match status" value="2"/>
</dbReference>
<evidence type="ECO:0000256" key="2">
    <source>
        <dbReference type="SAM" id="SignalP"/>
    </source>
</evidence>
<feature type="signal peptide" evidence="2">
    <location>
        <begin position="1"/>
        <end position="30"/>
    </location>
</feature>
<accession>A0A1H5V6M4</accession>
<sequence>MKRRQFNKLLTGVAAGIGLSTALMSGQAMAADDPLKVGFVYVGPIGDHGWSYQHDQGRLALEEHFGDKVETTYVENVPEGADAERVIRNLAQSGHKLIFTTSFGFMNATVKVAKRYPDVKFEHATGYKLADNLGTYISKTYEGRYVAGYVASQMTKSNKIGYIASFPIPEVIRDINSVQMALNKYNPDAELKIIWVNSWFDPGKEADAANAMMDQGVDVILQHTDSPAAMQAAERRGKYAVGQASDMSSFGPNAHLLSVVDEWGPHYIAQAQKVMDGTWESHAMVEGMTEGAIVIPSFADSIPADVKAEAERLVAGIQDGSIHPFAGPVVNQAGEVMVPEGEVLSWEELEKMNWYIQGIDAELPK</sequence>
<dbReference type="RefSeq" id="WP_104001607.1">
    <property type="nucleotide sequence ID" value="NZ_FNVQ01000001.1"/>
</dbReference>
<dbReference type="InterPro" id="IPR052910">
    <property type="entry name" value="ABC-Purine-Binding"/>
</dbReference>
<name>A0A1H5V6M4_9GAMM</name>
<dbReference type="InterPro" id="IPR003760">
    <property type="entry name" value="PnrA-like"/>
</dbReference>
<dbReference type="EMBL" id="FNVQ01000001">
    <property type="protein sequence ID" value="SEF82873.1"/>
    <property type="molecule type" value="Genomic_DNA"/>
</dbReference>
<reference evidence="4 5" key="1">
    <citation type="submission" date="2016-10" db="EMBL/GenBank/DDBJ databases">
        <authorList>
            <person name="de Groot N.N."/>
        </authorList>
    </citation>
    <scope>NUCLEOTIDE SEQUENCE [LARGE SCALE GENOMIC DNA]</scope>
    <source>
        <strain evidence="4 5">DSM 22012</strain>
    </source>
</reference>
<dbReference type="InterPro" id="IPR028082">
    <property type="entry name" value="Peripla_BP_I"/>
</dbReference>
<feature type="domain" description="ABC transporter substrate-binding protein PnrA-like" evidence="3">
    <location>
        <begin position="36"/>
        <end position="297"/>
    </location>
</feature>
<feature type="chain" id="PRO_5009286953" evidence="2">
    <location>
        <begin position="31"/>
        <end position="365"/>
    </location>
</feature>
<gene>
    <name evidence="4" type="ORF">SAMN05444390_101635</name>
</gene>
<dbReference type="CDD" id="cd19963">
    <property type="entry name" value="PBP1_BMP-like"/>
    <property type="match status" value="1"/>
</dbReference>
<dbReference type="Pfam" id="PF02608">
    <property type="entry name" value="Bmp"/>
    <property type="match status" value="1"/>
</dbReference>
<proteinExistence type="predicted"/>
<dbReference type="Proteomes" id="UP000236745">
    <property type="component" value="Unassembled WGS sequence"/>
</dbReference>
<evidence type="ECO:0000313" key="5">
    <source>
        <dbReference type="Proteomes" id="UP000236745"/>
    </source>
</evidence>
<dbReference type="PANTHER" id="PTHR43208">
    <property type="entry name" value="ABC TRANSPORTER SUBSTRATE-BINDING PROTEIN"/>
    <property type="match status" value="1"/>
</dbReference>
<dbReference type="OrthoDB" id="9769871at2"/>
<dbReference type="PANTHER" id="PTHR43208:SF1">
    <property type="entry name" value="ABC TRANSPORTER SUBSTRATE-BINDING PROTEIN"/>
    <property type="match status" value="1"/>
</dbReference>
<dbReference type="SUPFAM" id="SSF53822">
    <property type="entry name" value="Periplasmic binding protein-like I"/>
    <property type="match status" value="1"/>
</dbReference>
<organism evidence="4 5">
    <name type="scientific">Marinobacterium lutimaris</name>
    <dbReference type="NCBI Taxonomy" id="568106"/>
    <lineage>
        <taxon>Bacteria</taxon>
        <taxon>Pseudomonadati</taxon>
        <taxon>Pseudomonadota</taxon>
        <taxon>Gammaproteobacteria</taxon>
        <taxon>Oceanospirillales</taxon>
        <taxon>Oceanospirillaceae</taxon>
        <taxon>Marinobacterium</taxon>
    </lineage>
</organism>
<dbReference type="GO" id="GO:0005886">
    <property type="term" value="C:plasma membrane"/>
    <property type="evidence" value="ECO:0007669"/>
    <property type="project" value="InterPro"/>
</dbReference>
<keyword evidence="1 2" id="KW-0732">Signal</keyword>
<dbReference type="AlphaFoldDB" id="A0A1H5V6M4"/>
<evidence type="ECO:0000256" key="1">
    <source>
        <dbReference type="ARBA" id="ARBA00022729"/>
    </source>
</evidence>
<keyword evidence="5" id="KW-1185">Reference proteome</keyword>
<protein>
    <submittedName>
        <fullName evidence="4">Nucleoside-binding protein</fullName>
    </submittedName>
</protein>